<dbReference type="CDD" id="cd11814">
    <property type="entry name" value="SH3_Eve1_1"/>
    <property type="match status" value="1"/>
</dbReference>
<dbReference type="RefSeq" id="XP_006741536.2">
    <property type="nucleotide sequence ID" value="XM_006741473.2"/>
</dbReference>
<evidence type="ECO:0000256" key="3">
    <source>
        <dbReference type="SAM" id="MobiDB-lite"/>
    </source>
</evidence>
<organism evidence="5 6">
    <name type="scientific">Leptonychotes weddellii</name>
    <name type="common">Weddell seal</name>
    <name type="synonym">Otaria weddellii</name>
    <dbReference type="NCBI Taxonomy" id="9713"/>
    <lineage>
        <taxon>Eukaryota</taxon>
        <taxon>Metazoa</taxon>
        <taxon>Chordata</taxon>
        <taxon>Craniata</taxon>
        <taxon>Vertebrata</taxon>
        <taxon>Euteleostomi</taxon>
        <taxon>Mammalia</taxon>
        <taxon>Eutheria</taxon>
        <taxon>Laurasiatheria</taxon>
        <taxon>Carnivora</taxon>
        <taxon>Caniformia</taxon>
        <taxon>Pinnipedia</taxon>
        <taxon>Phocidae</taxon>
        <taxon>Monachinae</taxon>
        <taxon>Lobodontini</taxon>
        <taxon>Leptonychotes</taxon>
    </lineage>
</organism>
<name>A0A2U3YCU9_LEPWE</name>
<dbReference type="CTD" id="152503"/>
<dbReference type="Proteomes" id="UP000245341">
    <property type="component" value="Unplaced"/>
</dbReference>
<keyword evidence="1 2" id="KW-0728">SH3 domain</keyword>
<feature type="region of interest" description="Disordered" evidence="3">
    <location>
        <begin position="245"/>
        <end position="432"/>
    </location>
</feature>
<accession>A0A2U3YCU9</accession>
<feature type="domain" description="SH3" evidence="4">
    <location>
        <begin position="696"/>
        <end position="755"/>
    </location>
</feature>
<feature type="compositionally biased region" description="Polar residues" evidence="3">
    <location>
        <begin position="509"/>
        <end position="518"/>
    </location>
</feature>
<evidence type="ECO:0000259" key="4">
    <source>
        <dbReference type="PROSITE" id="PS50002"/>
    </source>
</evidence>
<gene>
    <name evidence="6" type="primary">SH3D19</name>
</gene>
<dbReference type="GeneID" id="102741709"/>
<feature type="region of interest" description="Disordered" evidence="3">
    <location>
        <begin position="157"/>
        <end position="213"/>
    </location>
</feature>
<sequence length="791" mass="85423">MPRGRASRTSFQSEFHRDRRRPEITIVAAEPLRPASWFPGAPPPGLGFPPSSAAGPWRPSELVPAELPPSYEQVIKEINQVQVNTTNNNNAAATPRHTITSATQTDFTEELDNHLPQSSATLQAPLKPLQPSPAVAASDLPTNVAPLIVFDISEEQNCPENSSAARCPVPRPRSKANLRPVARDSHIKAPNHQKTSPTATEKESSLSQPQSLLDSTNDLESQAVMNIMNTERSQNSVVSRIKAFEGQTNKETSGPPAKPETAPRTLPPRPAVPSGKPSVAPKPAASRASGEWDSRTENRLKVAPREGLTPHSPLQVGSIPATKPELPKKPNAGLTRSVNHEILGGGSVAESPDGGKKVPTPAPRPLLPKKSVSLENPNSTALPKPVTVPPRLSVASQAKAFRSLGEGPPAISPAPALQSKPPGDIDLISFDDDVLPTPAGNLVEESLGSEMVLDPFQLPIKTEPTKERAVQPAPTRKPTVIRIPAKPGKCLHEDPQSPPPLPTEKPIGNTYSTVSGKLSSVDRTRNLESDHTGQTGGSVRGPPRLPPRPVNGKVTPARQPPPKGAPERPPPPKLSATRASSKKLPFNRSSSDMDLQKKQSNLASGLSKAKSQVFKTQDPVLPPRPKPGHPLYRKYMLSVPHGIANEDIVSQNPGELSCKRGDVLVMLKQAANNYVECQKGEDIGRVHLSQIQIITPLDEHLRSRPNYVTEQADDLYLTSGEIVYLLEKIDPDWYRGRCRNQTGIFPANYVKVIAGDIITELESVDDDWMSGELMGKSGIFPKNYVQFLQVS</sequence>
<evidence type="ECO:0000256" key="2">
    <source>
        <dbReference type="PROSITE-ProRule" id="PRU00192"/>
    </source>
</evidence>
<feature type="region of interest" description="Disordered" evidence="3">
    <location>
        <begin position="460"/>
        <end position="628"/>
    </location>
</feature>
<dbReference type="OrthoDB" id="27823at2759"/>
<dbReference type="Pfam" id="PF07653">
    <property type="entry name" value="SH3_2"/>
    <property type="match status" value="1"/>
</dbReference>
<proteinExistence type="predicted"/>
<feature type="compositionally biased region" description="Pro residues" evidence="3">
    <location>
        <begin position="558"/>
        <end position="573"/>
    </location>
</feature>
<feature type="compositionally biased region" description="Polar residues" evidence="3">
    <location>
        <begin position="587"/>
        <end position="615"/>
    </location>
</feature>
<dbReference type="PANTHER" id="PTHR14167:SF48">
    <property type="entry name" value="SH3 DOMAIN-CONTAINING PROTEIN 19"/>
    <property type="match status" value="1"/>
</dbReference>
<feature type="compositionally biased region" description="Basic and acidic residues" evidence="3">
    <location>
        <begin position="520"/>
        <end position="531"/>
    </location>
</feature>
<dbReference type="Gene3D" id="2.30.30.40">
    <property type="entry name" value="SH3 Domains"/>
    <property type="match status" value="2"/>
</dbReference>
<dbReference type="Pfam" id="PF00018">
    <property type="entry name" value="SH3_1"/>
    <property type="match status" value="1"/>
</dbReference>
<dbReference type="PRINTS" id="PR00499">
    <property type="entry name" value="P67PHOX"/>
</dbReference>
<dbReference type="SMART" id="SM00326">
    <property type="entry name" value="SH3"/>
    <property type="match status" value="3"/>
</dbReference>
<feature type="compositionally biased region" description="Basic and acidic residues" evidence="3">
    <location>
        <begin position="290"/>
        <end position="304"/>
    </location>
</feature>
<feature type="region of interest" description="Disordered" evidence="3">
    <location>
        <begin position="34"/>
        <end position="63"/>
    </location>
</feature>
<reference evidence="6" key="1">
    <citation type="submission" date="2025-08" db="UniProtKB">
        <authorList>
            <consortium name="RefSeq"/>
        </authorList>
    </citation>
    <scope>IDENTIFICATION</scope>
    <source>
        <tissue evidence="6">Liver</tissue>
    </source>
</reference>
<dbReference type="InterPro" id="IPR001452">
    <property type="entry name" value="SH3_domain"/>
</dbReference>
<dbReference type="InterPro" id="IPR050384">
    <property type="entry name" value="Endophilin_SH3RF"/>
</dbReference>
<dbReference type="SUPFAM" id="SSF50044">
    <property type="entry name" value="SH3-domain"/>
    <property type="match status" value="3"/>
</dbReference>
<dbReference type="InterPro" id="IPR036028">
    <property type="entry name" value="SH3-like_dom_sf"/>
</dbReference>
<dbReference type="KEGG" id="lww:102741709"/>
<evidence type="ECO:0000313" key="5">
    <source>
        <dbReference type="Proteomes" id="UP000245341"/>
    </source>
</evidence>
<dbReference type="PROSITE" id="PS50002">
    <property type="entry name" value="SH3"/>
    <property type="match status" value="1"/>
</dbReference>
<dbReference type="InterPro" id="IPR035834">
    <property type="entry name" value="Eve1_SH3_1"/>
</dbReference>
<evidence type="ECO:0000313" key="6">
    <source>
        <dbReference type="RefSeq" id="XP_006741536.2"/>
    </source>
</evidence>
<dbReference type="PANTHER" id="PTHR14167">
    <property type="entry name" value="SH3 DOMAIN-CONTAINING"/>
    <property type="match status" value="1"/>
</dbReference>
<evidence type="ECO:0000256" key="1">
    <source>
        <dbReference type="ARBA" id="ARBA00022443"/>
    </source>
</evidence>
<protein>
    <submittedName>
        <fullName evidence="6">SH3 domain-containing protein 19</fullName>
    </submittedName>
</protein>
<keyword evidence="5" id="KW-1185">Reference proteome</keyword>
<dbReference type="AlphaFoldDB" id="A0A2U3YCU9"/>
<feature type="region of interest" description="Disordered" evidence="3">
    <location>
        <begin position="1"/>
        <end position="22"/>
    </location>
</feature>
<dbReference type="STRING" id="9713.A0A2U3YCU9"/>